<dbReference type="Pfam" id="PF10670">
    <property type="entry name" value="DUF4198"/>
    <property type="match status" value="1"/>
</dbReference>
<dbReference type="InterPro" id="IPR019613">
    <property type="entry name" value="DUF4198"/>
</dbReference>
<reference evidence="2" key="2">
    <citation type="submission" date="2020-09" db="EMBL/GenBank/DDBJ databases">
        <authorList>
            <person name="Sun Q."/>
            <person name="Zhou Y."/>
        </authorList>
    </citation>
    <scope>NUCLEOTIDE SEQUENCE</scope>
    <source>
        <strain evidence="2">CGMCC 1.12195</strain>
    </source>
</reference>
<evidence type="ECO:0008006" key="4">
    <source>
        <dbReference type="Google" id="ProtNLM"/>
    </source>
</evidence>
<keyword evidence="3" id="KW-1185">Reference proteome</keyword>
<evidence type="ECO:0000256" key="1">
    <source>
        <dbReference type="SAM" id="SignalP"/>
    </source>
</evidence>
<organism evidence="2 3">
    <name type="scientific">Parapedobacter pyrenivorans</name>
    <dbReference type="NCBI Taxonomy" id="1305674"/>
    <lineage>
        <taxon>Bacteria</taxon>
        <taxon>Pseudomonadati</taxon>
        <taxon>Bacteroidota</taxon>
        <taxon>Sphingobacteriia</taxon>
        <taxon>Sphingobacteriales</taxon>
        <taxon>Sphingobacteriaceae</taxon>
        <taxon>Parapedobacter</taxon>
    </lineage>
</organism>
<feature type="signal peptide" evidence="1">
    <location>
        <begin position="1"/>
        <end position="22"/>
    </location>
</feature>
<evidence type="ECO:0000313" key="2">
    <source>
        <dbReference type="EMBL" id="GGG75817.1"/>
    </source>
</evidence>
<dbReference type="AlphaFoldDB" id="A0A917M3S7"/>
<sequence>MKKMHVISFCIACLFIVNQAAAHALWIATKPTGKSGKAQQVHIYYGEPAEGVLENVTDWWSDVGSFVLTLHHPDGSSQQLETSAQADHHVATFTPTKEGVYTLSVAQPVKETFDGHKYQFNSTAFVNVGNADEPTLPETSDFRVISGLFDTKAGKPISLKAQLGAKPLNKLEVTVFSPNGWSKTFHTDESGLISFVPDRKGHYLVEALYSVDVDGADHKHLHRIATWSIKID</sequence>
<dbReference type="Proteomes" id="UP000660862">
    <property type="component" value="Unassembled WGS sequence"/>
</dbReference>
<proteinExistence type="predicted"/>
<dbReference type="RefSeq" id="WP_188504290.1">
    <property type="nucleotide sequence ID" value="NZ_BMER01000001.1"/>
</dbReference>
<comment type="caution">
    <text evidence="2">The sequence shown here is derived from an EMBL/GenBank/DDBJ whole genome shotgun (WGS) entry which is preliminary data.</text>
</comment>
<gene>
    <name evidence="2" type="ORF">GCM10007415_04300</name>
</gene>
<feature type="chain" id="PRO_5037665096" description="DUF4198 domain-containing protein" evidence="1">
    <location>
        <begin position="23"/>
        <end position="232"/>
    </location>
</feature>
<keyword evidence="1" id="KW-0732">Signal</keyword>
<evidence type="ECO:0000313" key="3">
    <source>
        <dbReference type="Proteomes" id="UP000660862"/>
    </source>
</evidence>
<name>A0A917M3S7_9SPHI</name>
<dbReference type="EMBL" id="BMER01000001">
    <property type="protein sequence ID" value="GGG75817.1"/>
    <property type="molecule type" value="Genomic_DNA"/>
</dbReference>
<reference evidence="2" key="1">
    <citation type="journal article" date="2014" name="Int. J. Syst. Evol. Microbiol.">
        <title>Complete genome sequence of Corynebacterium casei LMG S-19264T (=DSM 44701T), isolated from a smear-ripened cheese.</title>
        <authorList>
            <consortium name="US DOE Joint Genome Institute (JGI-PGF)"/>
            <person name="Walter F."/>
            <person name="Albersmeier A."/>
            <person name="Kalinowski J."/>
            <person name="Ruckert C."/>
        </authorList>
    </citation>
    <scope>NUCLEOTIDE SEQUENCE</scope>
    <source>
        <strain evidence="2">CGMCC 1.12195</strain>
    </source>
</reference>
<accession>A0A917M3S7</accession>
<protein>
    <recommendedName>
        <fullName evidence="4">DUF4198 domain-containing protein</fullName>
    </recommendedName>
</protein>